<dbReference type="SUPFAM" id="SSF55073">
    <property type="entry name" value="Nucleotide cyclase"/>
    <property type="match status" value="1"/>
</dbReference>
<dbReference type="SMART" id="SM00267">
    <property type="entry name" value="GGDEF"/>
    <property type="match status" value="1"/>
</dbReference>
<dbReference type="SUPFAM" id="SSF54631">
    <property type="entry name" value="CBS-domain pair"/>
    <property type="match status" value="1"/>
</dbReference>
<dbReference type="InterPro" id="IPR050706">
    <property type="entry name" value="Cyclic-di-GMP_PDE-like"/>
</dbReference>
<dbReference type="InterPro" id="IPR043128">
    <property type="entry name" value="Rev_trsase/Diguanyl_cyclase"/>
</dbReference>
<evidence type="ECO:0000256" key="1">
    <source>
        <dbReference type="PROSITE-ProRule" id="PRU00703"/>
    </source>
</evidence>
<dbReference type="PROSITE" id="PS50887">
    <property type="entry name" value="GGDEF"/>
    <property type="match status" value="1"/>
</dbReference>
<evidence type="ECO:0000313" key="5">
    <source>
        <dbReference type="EMBL" id="PTB86196.1"/>
    </source>
</evidence>
<evidence type="ECO:0000313" key="7">
    <source>
        <dbReference type="Proteomes" id="UP000241514"/>
    </source>
</evidence>
<dbReference type="InterPro" id="IPR035919">
    <property type="entry name" value="EAL_sf"/>
</dbReference>
<dbReference type="EMBL" id="PYVN01000031">
    <property type="protein sequence ID" value="PTB86196.1"/>
    <property type="molecule type" value="Genomic_DNA"/>
</dbReference>
<dbReference type="NCBIfam" id="TIGR00254">
    <property type="entry name" value="GGDEF"/>
    <property type="match status" value="1"/>
</dbReference>
<dbReference type="Gene3D" id="3.30.70.270">
    <property type="match status" value="1"/>
</dbReference>
<evidence type="ECO:0000259" key="3">
    <source>
        <dbReference type="PROSITE" id="PS50887"/>
    </source>
</evidence>
<keyword evidence="1" id="KW-0129">CBS domain</keyword>
<evidence type="ECO:0000259" key="4">
    <source>
        <dbReference type="PROSITE" id="PS51371"/>
    </source>
</evidence>
<dbReference type="Pfam" id="PF00990">
    <property type="entry name" value="GGDEF"/>
    <property type="match status" value="1"/>
</dbReference>
<dbReference type="PANTHER" id="PTHR33121:SF76">
    <property type="entry name" value="SIGNALING PROTEIN"/>
    <property type="match status" value="1"/>
</dbReference>
<dbReference type="Gene3D" id="3.10.580.10">
    <property type="entry name" value="CBS-domain"/>
    <property type="match status" value="1"/>
</dbReference>
<dbReference type="InterPro" id="IPR000644">
    <property type="entry name" value="CBS_dom"/>
</dbReference>
<evidence type="ECO:0000313" key="6">
    <source>
        <dbReference type="EMBL" id="PTB89117.1"/>
    </source>
</evidence>
<evidence type="ECO:0008006" key="8">
    <source>
        <dbReference type="Google" id="ProtNLM"/>
    </source>
</evidence>
<dbReference type="CDD" id="cd04598">
    <property type="entry name" value="CBS_pair_GGDEF_EAL"/>
    <property type="match status" value="1"/>
</dbReference>
<feature type="domain" description="EAL" evidence="2">
    <location>
        <begin position="21"/>
        <end position="271"/>
    </location>
</feature>
<dbReference type="CDD" id="cd01948">
    <property type="entry name" value="EAL"/>
    <property type="match status" value="1"/>
</dbReference>
<dbReference type="InterPro" id="IPR029787">
    <property type="entry name" value="Nucleotide_cyclase"/>
</dbReference>
<dbReference type="SUPFAM" id="SSF141868">
    <property type="entry name" value="EAL domain-like"/>
    <property type="match status" value="1"/>
</dbReference>
<dbReference type="PROSITE" id="PS50883">
    <property type="entry name" value="EAL"/>
    <property type="match status" value="1"/>
</dbReference>
<feature type="domain" description="GGDEF" evidence="3">
    <location>
        <begin position="441"/>
        <end position="593"/>
    </location>
</feature>
<dbReference type="Proteomes" id="UP000241514">
    <property type="component" value="Unassembled WGS sequence"/>
</dbReference>
<feature type="domain" description="CBS" evidence="4">
    <location>
        <begin position="353"/>
        <end position="415"/>
    </location>
</feature>
<dbReference type="AlphaFoldDB" id="A0A2T4CXA0"/>
<name>A0A2T4CXA0_9GAMM</name>
<organism evidence="5">
    <name type="scientific">Pseudidiomarina aestuarii</name>
    <dbReference type="NCBI Taxonomy" id="624146"/>
    <lineage>
        <taxon>Bacteria</taxon>
        <taxon>Pseudomonadati</taxon>
        <taxon>Pseudomonadota</taxon>
        <taxon>Gammaproteobacteria</taxon>
        <taxon>Alteromonadales</taxon>
        <taxon>Idiomarinaceae</taxon>
        <taxon>Pseudidiomarina</taxon>
    </lineage>
</organism>
<dbReference type="PROSITE" id="PS51371">
    <property type="entry name" value="CBS"/>
    <property type="match status" value="1"/>
</dbReference>
<dbReference type="InterPro" id="IPR001633">
    <property type="entry name" value="EAL_dom"/>
</dbReference>
<dbReference type="Gene3D" id="3.20.20.450">
    <property type="entry name" value="EAL domain"/>
    <property type="match status" value="1"/>
</dbReference>
<dbReference type="Pfam" id="PF00563">
    <property type="entry name" value="EAL"/>
    <property type="match status" value="1"/>
</dbReference>
<sequence length="604" mass="67122">MTLYLPEQQLHRSVSAIQHTTDRLEAALELLLENASLTAVFQPIVDIDQGPIIGYEALIRGPEGHPLHRPLALFDAAKKSGREAELEVLCREIALQQFARLELPGLLFLNANPNTLTAANYPQGCTLTAAQTAGLDPTRIVIELSEQHPVSSPDELKRVVHRYQQAGFKIALDDLGSAYSGLTLWAELEPDYIKIDRHFIDRIDQQPRKREFVKSIAQLARSLGATIIAEGVERADELRELQRMGIPLAQGYFLGLPQANPATQLTNTALEQTPTPSRSGTIGELLESVPTIAPQVPCVQVLEYFSRNKELLSLPVVEGERVLGGVRREQVLEIFSSSYGRALYASKPIHHIMERNPLIVDAATPIEEVSQLMTEDEALEIHRQILITQNKRFVGTASVRNVLRQITEVKIQNARYANPLTLLPGNVPIYREIDRRLQQHQSFYVAYFDLNNFKPYNDLYGYGEGDRILQWLGHLLQKTLAGSGTFVGHIGGDDFVAIFSQDADWSALLTAVLEAFKENIGQFYRPQDLIEGCILGTDRDGTKKQFPLLALAIGVAAVDPNQCQSHDDVAALASLAKKGAKQHDHCEFWLIPEPSQTTSATETQ</sequence>
<gene>
    <name evidence="6" type="ORF">C9928_04550</name>
    <name evidence="5" type="ORF">C9940_03395</name>
</gene>
<dbReference type="EMBL" id="PYVG01000021">
    <property type="protein sequence ID" value="PTB89117.1"/>
    <property type="molecule type" value="Genomic_DNA"/>
</dbReference>
<dbReference type="SMART" id="SM00052">
    <property type="entry name" value="EAL"/>
    <property type="match status" value="1"/>
</dbReference>
<proteinExistence type="predicted"/>
<accession>A0A2T4CXA0</accession>
<evidence type="ECO:0000259" key="2">
    <source>
        <dbReference type="PROSITE" id="PS50883"/>
    </source>
</evidence>
<dbReference type="GO" id="GO:0071111">
    <property type="term" value="F:cyclic-guanylate-specific phosphodiesterase activity"/>
    <property type="evidence" value="ECO:0007669"/>
    <property type="project" value="InterPro"/>
</dbReference>
<dbReference type="Pfam" id="PF00571">
    <property type="entry name" value="CBS"/>
    <property type="match status" value="1"/>
</dbReference>
<dbReference type="CDD" id="cd01949">
    <property type="entry name" value="GGDEF"/>
    <property type="match status" value="1"/>
</dbReference>
<dbReference type="InterPro" id="IPR046342">
    <property type="entry name" value="CBS_dom_sf"/>
</dbReference>
<protein>
    <recommendedName>
        <fullName evidence="8">GGDEF domain-containing protein</fullName>
    </recommendedName>
</protein>
<comment type="caution">
    <text evidence="5">The sequence shown here is derived from an EMBL/GenBank/DDBJ whole genome shotgun (WGS) entry which is preliminary data.</text>
</comment>
<dbReference type="PANTHER" id="PTHR33121">
    <property type="entry name" value="CYCLIC DI-GMP PHOSPHODIESTERASE PDEF"/>
    <property type="match status" value="1"/>
</dbReference>
<dbReference type="InterPro" id="IPR000160">
    <property type="entry name" value="GGDEF_dom"/>
</dbReference>
<dbReference type="SMART" id="SM00116">
    <property type="entry name" value="CBS"/>
    <property type="match status" value="2"/>
</dbReference>
<reference evidence="5 7" key="1">
    <citation type="submission" date="2018-03" db="EMBL/GenBank/DDBJ databases">
        <title>Cross-interface Injection: A General Nanoliter Liquid Handling Method Applied to Single Cells Genome Amplification Automated Nanoliter Liquid Handling Applied to Single Cell Multiple Displacement Amplification.</title>
        <authorList>
            <person name="Yun J."/>
            <person name="Xu P."/>
            <person name="Xu J."/>
            <person name="Dai X."/>
            <person name="Wang Y."/>
            <person name="Zheng X."/>
            <person name="Cao C."/>
            <person name="Yi Q."/>
            <person name="Zhu Y."/>
            <person name="Wang L."/>
            <person name="Dong Z."/>
            <person name="Huang Y."/>
            <person name="Huang L."/>
            <person name="Du W."/>
        </authorList>
    </citation>
    <scope>NUCLEOTIDE SEQUENCE [LARGE SCALE GENOMIC DNA]</scope>
    <source>
        <strain evidence="6 7">A9-4</strain>
        <strain evidence="5">Z-D3-2</strain>
    </source>
</reference>